<evidence type="ECO:0000313" key="2">
    <source>
        <dbReference type="EMBL" id="CAA9579130.1"/>
    </source>
</evidence>
<dbReference type="EMBL" id="CADCWJ010000699">
    <property type="protein sequence ID" value="CAA9579130.1"/>
    <property type="molecule type" value="Genomic_DNA"/>
</dbReference>
<organism evidence="2">
    <name type="scientific">uncultured Thermomicrobiales bacterium</name>
    <dbReference type="NCBI Taxonomy" id="1645740"/>
    <lineage>
        <taxon>Bacteria</taxon>
        <taxon>Pseudomonadati</taxon>
        <taxon>Thermomicrobiota</taxon>
        <taxon>Thermomicrobia</taxon>
        <taxon>Thermomicrobiales</taxon>
        <taxon>environmental samples</taxon>
    </lineage>
</organism>
<proteinExistence type="predicted"/>
<feature type="region of interest" description="Disordered" evidence="1">
    <location>
        <begin position="1"/>
        <end position="35"/>
    </location>
</feature>
<sequence length="35" mass="3852">SSARRSSVGRWPPRRRRLSTGRCSPRAASVSEKGP</sequence>
<reference evidence="2" key="1">
    <citation type="submission" date="2020-02" db="EMBL/GenBank/DDBJ databases">
        <authorList>
            <person name="Meier V. D."/>
        </authorList>
    </citation>
    <scope>NUCLEOTIDE SEQUENCE</scope>
    <source>
        <strain evidence="2">AVDCRST_MAG87</strain>
    </source>
</reference>
<evidence type="ECO:0000256" key="1">
    <source>
        <dbReference type="SAM" id="MobiDB-lite"/>
    </source>
</evidence>
<protein>
    <submittedName>
        <fullName evidence="2">Uncharacterized protein</fullName>
    </submittedName>
</protein>
<feature type="non-terminal residue" evidence="2">
    <location>
        <position position="35"/>
    </location>
</feature>
<name>A0A6J4VH08_9BACT</name>
<accession>A0A6J4VH08</accession>
<dbReference type="AlphaFoldDB" id="A0A6J4VH08"/>
<feature type="non-terminal residue" evidence="2">
    <location>
        <position position="1"/>
    </location>
</feature>
<gene>
    <name evidence="2" type="ORF">AVDCRST_MAG87-3151</name>
</gene>